<keyword evidence="1" id="KW-0472">Membrane</keyword>
<name>A0A918U5N1_9ACTN</name>
<accession>A0A918U5N1</accession>
<protein>
    <submittedName>
        <fullName evidence="2">Uncharacterized protein</fullName>
    </submittedName>
</protein>
<reference evidence="2" key="1">
    <citation type="journal article" date="2014" name="Int. J. Syst. Evol. Microbiol.">
        <title>Complete genome sequence of Corynebacterium casei LMG S-19264T (=DSM 44701T), isolated from a smear-ripened cheese.</title>
        <authorList>
            <consortium name="US DOE Joint Genome Institute (JGI-PGF)"/>
            <person name="Walter F."/>
            <person name="Albersmeier A."/>
            <person name="Kalinowski J."/>
            <person name="Ruckert C."/>
        </authorList>
    </citation>
    <scope>NUCLEOTIDE SEQUENCE</scope>
    <source>
        <strain evidence="2">JCM 4956</strain>
    </source>
</reference>
<feature type="transmembrane region" description="Helical" evidence="1">
    <location>
        <begin position="251"/>
        <end position="270"/>
    </location>
</feature>
<sequence>MGDIAKGVFSGAWALLVGWIVPASLNLSVFVLAVVPTLRRDAAVVRWWPGPQVKVSLLLLVGSVLVGLVLHALQNPLYRVLEGYALWPDPAYGWGCRRQLRVKHGLRDRIAALRLEQRVREGRVGADAAVRLARLRSSPDVARHTRRDRRRSTVQKALLQEGLSRYPVSDEQVAPTRLGNAIRRLEEYGYERFRLDTQVMWHELTGCASDQTRRQVELARTRVDFFVALLYGHGVVALCALAALLSSRPQQGVLLTAASVLLALMPVWYWSAVKATDEWAASVRSLVNLGRKPLAESLGYSLPLQLEAERTMWTLVCRLSRLPYHERAAALDQYRACTPPPPPPP</sequence>
<comment type="caution">
    <text evidence="2">The sequence shown here is derived from an EMBL/GenBank/DDBJ whole genome shotgun (WGS) entry which is preliminary data.</text>
</comment>
<organism evidence="2 3">
    <name type="scientific">Streptomyces fructofermentans</name>
    <dbReference type="NCBI Taxonomy" id="152141"/>
    <lineage>
        <taxon>Bacteria</taxon>
        <taxon>Bacillati</taxon>
        <taxon>Actinomycetota</taxon>
        <taxon>Actinomycetes</taxon>
        <taxon>Kitasatosporales</taxon>
        <taxon>Streptomycetaceae</taxon>
        <taxon>Streptomyces</taxon>
    </lineage>
</organism>
<proteinExistence type="predicted"/>
<gene>
    <name evidence="2" type="ORF">GCM10010515_71630</name>
</gene>
<feature type="transmembrane region" description="Helical" evidence="1">
    <location>
        <begin position="223"/>
        <end position="245"/>
    </location>
</feature>
<evidence type="ECO:0000313" key="2">
    <source>
        <dbReference type="EMBL" id="GGX94435.1"/>
    </source>
</evidence>
<evidence type="ECO:0000313" key="3">
    <source>
        <dbReference type="Proteomes" id="UP000645555"/>
    </source>
</evidence>
<dbReference type="Proteomes" id="UP000645555">
    <property type="component" value="Unassembled WGS sequence"/>
</dbReference>
<feature type="transmembrane region" description="Helical" evidence="1">
    <location>
        <begin position="55"/>
        <end position="73"/>
    </location>
</feature>
<keyword evidence="1" id="KW-0812">Transmembrane</keyword>
<reference evidence="2" key="2">
    <citation type="submission" date="2020-09" db="EMBL/GenBank/DDBJ databases">
        <authorList>
            <person name="Sun Q."/>
            <person name="Ohkuma M."/>
        </authorList>
    </citation>
    <scope>NUCLEOTIDE SEQUENCE</scope>
    <source>
        <strain evidence="2">JCM 4956</strain>
    </source>
</reference>
<keyword evidence="3" id="KW-1185">Reference proteome</keyword>
<keyword evidence="1" id="KW-1133">Transmembrane helix</keyword>
<feature type="transmembrane region" description="Helical" evidence="1">
    <location>
        <begin position="12"/>
        <end position="35"/>
    </location>
</feature>
<evidence type="ECO:0000256" key="1">
    <source>
        <dbReference type="SAM" id="Phobius"/>
    </source>
</evidence>
<dbReference type="AlphaFoldDB" id="A0A918U5N1"/>
<dbReference type="RefSeq" id="WP_190039807.1">
    <property type="nucleotide sequence ID" value="NZ_BMWD01000041.1"/>
</dbReference>
<dbReference type="EMBL" id="BMWD01000041">
    <property type="protein sequence ID" value="GGX94435.1"/>
    <property type="molecule type" value="Genomic_DNA"/>
</dbReference>